<dbReference type="Gene3D" id="2.60.120.200">
    <property type="match status" value="1"/>
</dbReference>
<dbReference type="PANTHER" id="PTHR35332:SF2">
    <property type="entry name" value="REGULATION OF ENOLASE PROTEIN 1"/>
    <property type="match status" value="1"/>
</dbReference>
<dbReference type="InterPro" id="IPR013320">
    <property type="entry name" value="ConA-like_dom_sf"/>
</dbReference>
<dbReference type="RefSeq" id="WP_048260076.1">
    <property type="nucleotide sequence ID" value="NZ_AODU01000011.1"/>
</dbReference>
<accession>A0ABX4SD36</accession>
<keyword evidence="2" id="KW-1185">Reference proteome</keyword>
<name>A0ABX4SD36_9GAMM</name>
<reference evidence="1 2" key="1">
    <citation type="submission" date="2016-04" db="EMBL/GenBank/DDBJ databases">
        <title>New species of Pectobacterium.</title>
        <authorList>
            <person name="Waleron M."/>
            <person name="Misztak A.E."/>
            <person name="Waleron K."/>
        </authorList>
    </citation>
    <scope>NUCLEOTIDE SEQUENCE [LARGE SCALE GENOMIC DNA]</scope>
    <source>
        <strain evidence="1 2">IFB5232</strain>
    </source>
</reference>
<proteinExistence type="predicted"/>
<protein>
    <recommendedName>
        <fullName evidence="3">Regulation of enolase 1</fullName>
    </recommendedName>
</protein>
<evidence type="ECO:0000313" key="1">
    <source>
        <dbReference type="EMBL" id="PKX87921.1"/>
    </source>
</evidence>
<dbReference type="PANTHER" id="PTHR35332">
    <property type="entry name" value="REGULATION OF ENOLASE PROTEIN 1"/>
    <property type="match status" value="1"/>
</dbReference>
<dbReference type="Pfam" id="PF07081">
    <property type="entry name" value="DUF1349"/>
    <property type="match status" value="1"/>
</dbReference>
<dbReference type="Proteomes" id="UP000234468">
    <property type="component" value="Unassembled WGS sequence"/>
</dbReference>
<sequence>MEAVMTLSGAEQNTWINRPEYSEVSEDRIVIVRDAHTDFWENTHYDFSHYTGHAYGKETESDFTFQVRIKADFKTLYDQAGVFIGGTKTAWIKAGIEFNDGQPAIGCVVTDNNSDWSTGVFPGNPDDFWMRVTSKGDVIRIQYSIDGKNWPLLRLCTWPGTGKKFIGVMCCSPKRKGLSAEFTDILLTPPFDKELHDLS</sequence>
<dbReference type="PIRSF" id="PIRSF022704">
    <property type="entry name" value="UCP022704"/>
    <property type="match status" value="1"/>
</dbReference>
<evidence type="ECO:0000313" key="2">
    <source>
        <dbReference type="Proteomes" id="UP000234468"/>
    </source>
</evidence>
<comment type="caution">
    <text evidence="1">The sequence shown here is derived from an EMBL/GenBank/DDBJ whole genome shotgun (WGS) entry which is preliminary data.</text>
</comment>
<organism evidence="1 2">
    <name type="scientific">Pectobacterium peruviense</name>
    <dbReference type="NCBI Taxonomy" id="2066479"/>
    <lineage>
        <taxon>Bacteria</taxon>
        <taxon>Pseudomonadati</taxon>
        <taxon>Pseudomonadota</taxon>
        <taxon>Gammaproteobacteria</taxon>
        <taxon>Enterobacterales</taxon>
        <taxon>Pectobacteriaceae</taxon>
        <taxon>Pectobacterium</taxon>
    </lineage>
</organism>
<dbReference type="SUPFAM" id="SSF49899">
    <property type="entry name" value="Concanavalin A-like lectins/glucanases"/>
    <property type="match status" value="1"/>
</dbReference>
<dbReference type="EMBL" id="LXFV01000001">
    <property type="protein sequence ID" value="PKX87921.1"/>
    <property type="molecule type" value="Genomic_DNA"/>
</dbReference>
<dbReference type="InterPro" id="IPR015987">
    <property type="entry name" value="UCP022704"/>
</dbReference>
<gene>
    <name evidence="1" type="ORF">A0G03_01550</name>
</gene>
<evidence type="ECO:0008006" key="3">
    <source>
        <dbReference type="Google" id="ProtNLM"/>
    </source>
</evidence>
<dbReference type="InterPro" id="IPR009784">
    <property type="entry name" value="DUF1349"/>
</dbReference>